<dbReference type="InterPro" id="IPR043502">
    <property type="entry name" value="DNA/RNA_pol_sf"/>
</dbReference>
<dbReference type="PANTHER" id="PTHR42648">
    <property type="entry name" value="TRANSPOSASE, PUTATIVE-RELATED"/>
    <property type="match status" value="1"/>
</dbReference>
<dbReference type="Pfam" id="PF13976">
    <property type="entry name" value="gag_pre-integrs"/>
    <property type="match status" value="1"/>
</dbReference>
<dbReference type="GO" id="GO:0008270">
    <property type="term" value="F:zinc ion binding"/>
    <property type="evidence" value="ECO:0007669"/>
    <property type="project" value="UniProtKB-KW"/>
</dbReference>
<dbReference type="InterPro" id="IPR039537">
    <property type="entry name" value="Retrotran_Ty1/copia-like"/>
</dbReference>
<dbReference type="InterPro" id="IPR013103">
    <property type="entry name" value="RVT_2"/>
</dbReference>
<organism evidence="8 9">
    <name type="scientific">Vitis vinifera</name>
    <name type="common">Grape</name>
    <dbReference type="NCBI Taxonomy" id="29760"/>
    <lineage>
        <taxon>Eukaryota</taxon>
        <taxon>Viridiplantae</taxon>
        <taxon>Streptophyta</taxon>
        <taxon>Embryophyta</taxon>
        <taxon>Tracheophyta</taxon>
        <taxon>Spermatophyta</taxon>
        <taxon>Magnoliopsida</taxon>
        <taxon>eudicotyledons</taxon>
        <taxon>Gunneridae</taxon>
        <taxon>Pentapetalae</taxon>
        <taxon>rosids</taxon>
        <taxon>Vitales</taxon>
        <taxon>Vitaceae</taxon>
        <taxon>Viteae</taxon>
        <taxon>Vitis</taxon>
    </lineage>
</organism>
<dbReference type="EMBL" id="QGNW01000718">
    <property type="protein sequence ID" value="RVW64622.1"/>
    <property type="molecule type" value="Genomic_DNA"/>
</dbReference>
<accession>A0A438FXC5</accession>
<evidence type="ECO:0000256" key="2">
    <source>
        <dbReference type="ARBA" id="ARBA00022723"/>
    </source>
</evidence>
<evidence type="ECO:0000256" key="3">
    <source>
        <dbReference type="ARBA" id="ARBA00022750"/>
    </source>
</evidence>
<dbReference type="InterPro" id="IPR054722">
    <property type="entry name" value="PolX-like_BBD"/>
</dbReference>
<evidence type="ECO:0000259" key="6">
    <source>
        <dbReference type="PROSITE" id="PS50158"/>
    </source>
</evidence>
<keyword evidence="5" id="KW-0862">Zinc</keyword>
<dbReference type="PANTHER" id="PTHR42648:SF27">
    <property type="entry name" value="RNA-DIRECTED DNA POLYMERASE"/>
    <property type="match status" value="1"/>
</dbReference>
<dbReference type="SUPFAM" id="SSF56672">
    <property type="entry name" value="DNA/RNA polymerases"/>
    <property type="match status" value="1"/>
</dbReference>
<dbReference type="Pfam" id="PF14223">
    <property type="entry name" value="Retrotran_gag_2"/>
    <property type="match status" value="1"/>
</dbReference>
<dbReference type="PROSITE" id="PS50994">
    <property type="entry name" value="INTEGRASE"/>
    <property type="match status" value="1"/>
</dbReference>
<keyword evidence="1" id="KW-0645">Protease</keyword>
<evidence type="ECO:0000256" key="5">
    <source>
        <dbReference type="PROSITE-ProRule" id="PRU00047"/>
    </source>
</evidence>
<dbReference type="SUPFAM" id="SSF53098">
    <property type="entry name" value="Ribonuclease H-like"/>
    <property type="match status" value="1"/>
</dbReference>
<dbReference type="Proteomes" id="UP000288805">
    <property type="component" value="Unassembled WGS sequence"/>
</dbReference>
<comment type="caution">
    <text evidence="8">The sequence shown here is derived from an EMBL/GenBank/DDBJ whole genome shotgun (WGS) entry which is preliminary data.</text>
</comment>
<dbReference type="SUPFAM" id="SSF57756">
    <property type="entry name" value="Retrovirus zinc finger-like domains"/>
    <property type="match status" value="1"/>
</dbReference>
<sequence length="1394" mass="157781">MTSFNPLANILTQNKLEGPNYVDWKRNLDILLTAEEYKFVLSDVCPEKPGEGATQDQIKAHQKWVKADEMARCYILASMSNVLQHQHQKMDTAYDILENLKEMFGDQTSAARQNALREILTSRMEEGTQVRTHVLKMMSLLNDMEVLGAEVDKATQIEMVLNTLPPSFQQFRLNYNMNKMDFTLSKLLNELVAAETIIKQGAAPVVLNIERASSSVKLAQKKGKKKKNVKLNNNGAAKGVNGVVKKPKGKCFHCKQPGHWKLQCPTWLAKKKQGASSFHLLVVETCLAVLTTHQWCVDSGATNHVCNSLQGFQETRQLSKGEVNIFLGDGTEVAVLAVGNIALNFKNNRTLILKNVLYVPSIRRNLISVSSLSKNGYSVCFNEFYDDSVVIKFREQMICSGSLIDGLYILKVTPELQLTNSEVNNFDIVAPLKRKRPIELSYTYLWHLRLGHINLDRISLLVKDGPLSSLKVEALPTCESCLEGKMTKRPFPLKGNRANDVLELIHSDLCGPMSVQARGGFEYFVTFTDDYSRYGYIYLLRRKSECFEKFKAFKAETEKRHRKYIKTLRSDRGGEYISREFINFLSEQGITSQLSAPGMPQQNGVAERRNRTLMEMVRSMMSYSDLPISFWGHAIETAAYILNLVPSKSVPKTPTELWTGRKPSLKHVRMWGCPAHVLKGKTDKLETKTELCFFIGYPRGTKGGLFYSPKDKKIIVSTNAHYLEEDYIRNHIPKSQLALNELRGDTIPARIFPSEHEPEPFMVGVDIPLPQRNGRNVSGPEFETSDISLPVGDEENVEAPVHVPFEEHIDEVQDVVPPVIDLPALQPQQDEGVAEQPVVLRRSGRTRRPPVRYTLLGEAFDRIPEEVNTEPVCYDDALQDKDANKWLVAMKSEMESMYSNQVWELVEPPKGVKPIGCKWIYKKKRGIDGKVQTYKARLVAKGYTQKEGIDYEETFSPVAMLKSIRILLSIAAYFDYEIWQMDVKTAFLNGSLDECIYMKQPEGFITNGQEHLLCKLNRSIYGLKQASRSWNTCFDQTIKTFGFDQCHDESCVYKKWNGKKVVFLVLYVDDILLIGNCIGMLTSVKDWLSQRFDMKDLGEAAHILGIKLMRNRKKRMIGLSQALYIDTILNRFNMQGSKKGFLPFRHGIVLSKDQSPKTPEEIESMKAVPYASAVGSLMYAMLCTRPDICFAVGMVSRFQSNPGREHWTAVKHIIKYLKRTRDYMLVFQSENLVPIGYTDSDFQSDQDSRKSTSGNVFVLGGGAISWRSIKQTCVADSTMEAEYVAASEAAKEAVWLRNFLLDLGVVPSVQSPITLYCDNSGAVANSKEPRSHKRAKHIERKYHLIRDIVQRGDVVVMKIASENNLADPFTKSLSSTTFERHVEGMGVKVADAWL</sequence>
<dbReference type="GO" id="GO:0015074">
    <property type="term" value="P:DNA integration"/>
    <property type="evidence" value="ECO:0007669"/>
    <property type="project" value="InterPro"/>
</dbReference>
<keyword evidence="4" id="KW-0378">Hydrolase</keyword>
<dbReference type="GO" id="GO:0003676">
    <property type="term" value="F:nucleic acid binding"/>
    <property type="evidence" value="ECO:0007669"/>
    <property type="project" value="InterPro"/>
</dbReference>
<keyword evidence="3" id="KW-0064">Aspartyl protease</keyword>
<dbReference type="Pfam" id="PF22936">
    <property type="entry name" value="Pol_BBD"/>
    <property type="match status" value="1"/>
</dbReference>
<evidence type="ECO:0000256" key="1">
    <source>
        <dbReference type="ARBA" id="ARBA00022670"/>
    </source>
</evidence>
<evidence type="ECO:0000256" key="4">
    <source>
        <dbReference type="ARBA" id="ARBA00022801"/>
    </source>
</evidence>
<feature type="domain" description="Integrase catalytic" evidence="7">
    <location>
        <begin position="486"/>
        <end position="662"/>
    </location>
</feature>
<keyword evidence="2" id="KW-0479">Metal-binding</keyword>
<dbReference type="PROSITE" id="PS50158">
    <property type="entry name" value="ZF_CCHC"/>
    <property type="match status" value="1"/>
</dbReference>
<dbReference type="Pfam" id="PF00665">
    <property type="entry name" value="rve"/>
    <property type="match status" value="1"/>
</dbReference>
<dbReference type="InterPro" id="IPR036397">
    <property type="entry name" value="RNaseH_sf"/>
</dbReference>
<dbReference type="Gene3D" id="3.30.420.10">
    <property type="entry name" value="Ribonuclease H-like superfamily/Ribonuclease H"/>
    <property type="match status" value="1"/>
</dbReference>
<dbReference type="SMART" id="SM00343">
    <property type="entry name" value="ZnF_C2HC"/>
    <property type="match status" value="1"/>
</dbReference>
<name>A0A438FXC5_VITVI</name>
<reference evidence="8 9" key="1">
    <citation type="journal article" date="2018" name="PLoS Genet.">
        <title>Population sequencing reveals clonal diversity and ancestral inbreeding in the grapevine cultivar Chardonnay.</title>
        <authorList>
            <person name="Roach M.J."/>
            <person name="Johnson D.L."/>
            <person name="Bohlmann J."/>
            <person name="van Vuuren H.J."/>
            <person name="Jones S.J."/>
            <person name="Pretorius I.S."/>
            <person name="Schmidt S.A."/>
            <person name="Borneman A.R."/>
        </authorList>
    </citation>
    <scope>NUCLEOTIDE SEQUENCE [LARGE SCALE GENOMIC DNA]</scope>
    <source>
        <strain evidence="9">cv. Chardonnay</strain>
        <tissue evidence="8">Leaf</tissue>
    </source>
</reference>
<protein>
    <submittedName>
        <fullName evidence="8">Retrovirus-related Pol polyprotein from transposon TNT 1-94</fullName>
    </submittedName>
</protein>
<dbReference type="InterPro" id="IPR001584">
    <property type="entry name" value="Integrase_cat-core"/>
</dbReference>
<dbReference type="InterPro" id="IPR025724">
    <property type="entry name" value="GAG-pre-integrase_dom"/>
</dbReference>
<dbReference type="Gene3D" id="4.10.60.10">
    <property type="entry name" value="Zinc finger, CCHC-type"/>
    <property type="match status" value="1"/>
</dbReference>
<dbReference type="InterPro" id="IPR001878">
    <property type="entry name" value="Znf_CCHC"/>
</dbReference>
<dbReference type="Pfam" id="PF25597">
    <property type="entry name" value="SH3_retrovirus"/>
    <property type="match status" value="1"/>
</dbReference>
<keyword evidence="5" id="KW-0863">Zinc-finger</keyword>
<dbReference type="InterPro" id="IPR057670">
    <property type="entry name" value="SH3_retrovirus"/>
</dbReference>
<evidence type="ECO:0000259" key="7">
    <source>
        <dbReference type="PROSITE" id="PS50994"/>
    </source>
</evidence>
<dbReference type="Pfam" id="PF07727">
    <property type="entry name" value="RVT_2"/>
    <property type="match status" value="1"/>
</dbReference>
<gene>
    <name evidence="8" type="primary">POLX_3723</name>
    <name evidence="8" type="ORF">CK203_048520</name>
</gene>
<evidence type="ECO:0000313" key="8">
    <source>
        <dbReference type="EMBL" id="RVW64622.1"/>
    </source>
</evidence>
<evidence type="ECO:0000313" key="9">
    <source>
        <dbReference type="Proteomes" id="UP000288805"/>
    </source>
</evidence>
<dbReference type="InterPro" id="IPR036875">
    <property type="entry name" value="Znf_CCHC_sf"/>
</dbReference>
<dbReference type="GO" id="GO:0004190">
    <property type="term" value="F:aspartic-type endopeptidase activity"/>
    <property type="evidence" value="ECO:0007669"/>
    <property type="project" value="UniProtKB-KW"/>
</dbReference>
<dbReference type="InterPro" id="IPR012337">
    <property type="entry name" value="RNaseH-like_sf"/>
</dbReference>
<proteinExistence type="predicted"/>
<dbReference type="GO" id="GO:0006508">
    <property type="term" value="P:proteolysis"/>
    <property type="evidence" value="ECO:0007669"/>
    <property type="project" value="UniProtKB-KW"/>
</dbReference>
<dbReference type="CDD" id="cd09272">
    <property type="entry name" value="RNase_HI_RT_Ty1"/>
    <property type="match status" value="1"/>
</dbReference>
<feature type="domain" description="CCHC-type" evidence="6">
    <location>
        <begin position="250"/>
        <end position="265"/>
    </location>
</feature>